<dbReference type="InterPro" id="IPR018502">
    <property type="entry name" value="Annexin_repeat"/>
</dbReference>
<evidence type="ECO:0000256" key="2">
    <source>
        <dbReference type="ARBA" id="ARBA00022737"/>
    </source>
</evidence>
<evidence type="ECO:0000313" key="5">
    <source>
        <dbReference type="Proteomes" id="UP000014760"/>
    </source>
</evidence>
<dbReference type="Proteomes" id="UP000014760">
    <property type="component" value="Unassembled WGS sequence"/>
</dbReference>
<keyword evidence="3" id="KW-0041">Annexin</keyword>
<dbReference type="SUPFAM" id="SSF47874">
    <property type="entry name" value="Annexin"/>
    <property type="match status" value="1"/>
</dbReference>
<dbReference type="PROSITE" id="PS51897">
    <property type="entry name" value="ANNEXIN_2"/>
    <property type="match status" value="1"/>
</dbReference>
<dbReference type="SMART" id="SM00335">
    <property type="entry name" value="ANX"/>
    <property type="match status" value="1"/>
</dbReference>
<dbReference type="PANTHER" id="PTHR10502:SF175">
    <property type="entry name" value="ANNEXIN A13"/>
    <property type="match status" value="1"/>
</dbReference>
<dbReference type="PANTHER" id="PTHR10502">
    <property type="entry name" value="ANNEXIN"/>
    <property type="match status" value="1"/>
</dbReference>
<evidence type="ECO:0000256" key="3">
    <source>
        <dbReference type="ARBA" id="ARBA00023216"/>
    </source>
</evidence>
<evidence type="ECO:0008006" key="6">
    <source>
        <dbReference type="Google" id="ProtNLM"/>
    </source>
</evidence>
<evidence type="ECO:0000313" key="4">
    <source>
        <dbReference type="EnsemblMetazoa" id="CapteP139498"/>
    </source>
</evidence>
<dbReference type="HOGENOM" id="CLU_025300_2_0_1"/>
<dbReference type="OrthoDB" id="37886at2759"/>
<proteinExistence type="inferred from homology"/>
<reference evidence="5" key="1">
    <citation type="submission" date="2012-12" db="EMBL/GenBank/DDBJ databases">
        <authorList>
            <person name="Hellsten U."/>
            <person name="Grimwood J."/>
            <person name="Chapman J.A."/>
            <person name="Shapiro H."/>
            <person name="Aerts A."/>
            <person name="Otillar R.P."/>
            <person name="Terry A.Y."/>
            <person name="Boore J.L."/>
            <person name="Simakov O."/>
            <person name="Marletaz F."/>
            <person name="Cho S.-J."/>
            <person name="Edsinger-Gonzales E."/>
            <person name="Havlak P."/>
            <person name="Kuo D.-H."/>
            <person name="Larsson T."/>
            <person name="Lv J."/>
            <person name="Arendt D."/>
            <person name="Savage R."/>
            <person name="Osoegawa K."/>
            <person name="de Jong P."/>
            <person name="Lindberg D.R."/>
            <person name="Seaver E.C."/>
            <person name="Weisblat D.A."/>
            <person name="Putnam N.H."/>
            <person name="Grigoriev I.V."/>
            <person name="Rokhsar D.S."/>
        </authorList>
    </citation>
    <scope>NUCLEOTIDE SEQUENCE</scope>
    <source>
        <strain evidence="5">I ESC-2004</strain>
    </source>
</reference>
<sequence length="153" mass="17203">MVEILPNRTSKQRQEIREEYMQKFGLDLLEDANRRLTWQPGPLKHATSALIMSPAQYDAQTIREAIKGPGTNEKKLNEILITRNKQDKIALVEAYKNRFKSDLEKDIKSKTSADYGQVCLQLLNSNGDTGNSVNEELAKASAADILQARLTLA</sequence>
<keyword evidence="2" id="KW-0677">Repeat</keyword>
<accession>X1Z2I3</accession>
<dbReference type="EMBL" id="AMQN01000323">
    <property type="status" value="NOT_ANNOTATED_CDS"/>
    <property type="molecule type" value="Genomic_DNA"/>
</dbReference>
<protein>
    <recommendedName>
        <fullName evidence="6">Annexin</fullName>
    </recommendedName>
</protein>
<dbReference type="Gene3D" id="1.10.220.10">
    <property type="entry name" value="Annexin"/>
    <property type="match status" value="2"/>
</dbReference>
<dbReference type="OMA" id="HEGTHAQ"/>
<evidence type="ECO:0000256" key="1">
    <source>
        <dbReference type="ARBA" id="ARBA00007831"/>
    </source>
</evidence>
<reference evidence="5" key="2">
    <citation type="journal article" date="2013" name="Nature">
        <title>Insights into bilaterian evolution from three spiralian genomes.</title>
        <authorList>
            <person name="Simakov O."/>
            <person name="Marletaz F."/>
            <person name="Cho S.J."/>
            <person name="Edsinger-Gonzales E."/>
            <person name="Havlak P."/>
            <person name="Hellsten U."/>
            <person name="Kuo D.H."/>
            <person name="Larsson T."/>
            <person name="Lv J."/>
            <person name="Arendt D."/>
            <person name="Savage R."/>
            <person name="Osoegawa K."/>
            <person name="de Jong P."/>
            <person name="Grimwood J."/>
            <person name="Chapman J.A."/>
            <person name="Shapiro H."/>
            <person name="Aerts A."/>
            <person name="Otillar R.P."/>
            <person name="Terry A.Y."/>
            <person name="Boore J.L."/>
            <person name="Grigoriev I.V."/>
            <person name="Lindberg D.R."/>
            <person name="Seaver E.C."/>
            <person name="Weisblat D.A."/>
            <person name="Putnam N.H."/>
            <person name="Rokhsar D.S."/>
        </authorList>
    </citation>
    <scope>NUCLEOTIDE SEQUENCE</scope>
    <source>
        <strain evidence="5">I ESC-2004</strain>
    </source>
</reference>
<reference evidence="4" key="3">
    <citation type="submission" date="2015-06" db="UniProtKB">
        <authorList>
            <consortium name="EnsemblMetazoa"/>
        </authorList>
    </citation>
    <scope>IDENTIFICATION</scope>
</reference>
<dbReference type="InterPro" id="IPR037104">
    <property type="entry name" value="Annexin_sf"/>
</dbReference>
<name>X1Z2I3_CAPTE</name>
<dbReference type="Pfam" id="PF00191">
    <property type="entry name" value="Annexin"/>
    <property type="match status" value="2"/>
</dbReference>
<comment type="similarity">
    <text evidence="1">Belongs to the annexin family.</text>
</comment>
<keyword evidence="5" id="KW-1185">Reference proteome</keyword>
<organism evidence="4 5">
    <name type="scientific">Capitella teleta</name>
    <name type="common">Polychaete worm</name>
    <dbReference type="NCBI Taxonomy" id="283909"/>
    <lineage>
        <taxon>Eukaryota</taxon>
        <taxon>Metazoa</taxon>
        <taxon>Spiralia</taxon>
        <taxon>Lophotrochozoa</taxon>
        <taxon>Annelida</taxon>
        <taxon>Polychaeta</taxon>
        <taxon>Sedentaria</taxon>
        <taxon>Scolecida</taxon>
        <taxon>Capitellidae</taxon>
        <taxon>Capitella</taxon>
    </lineage>
</organism>
<dbReference type="STRING" id="283909.R7TJY8"/>
<dbReference type="EnsemblMetazoa" id="CapteT139498">
    <property type="protein sequence ID" value="CapteP139498"/>
    <property type="gene ID" value="CapteG139498"/>
</dbReference>